<dbReference type="PANTHER" id="PTHR43396:SF3">
    <property type="entry name" value="FLAVOHEMOPROTEIN"/>
    <property type="match status" value="1"/>
</dbReference>
<dbReference type="Pfam" id="PF00970">
    <property type="entry name" value="FAD_binding_6"/>
    <property type="match status" value="1"/>
</dbReference>
<evidence type="ECO:0000256" key="9">
    <source>
        <dbReference type="ARBA" id="ARBA00023004"/>
    </source>
</evidence>
<dbReference type="GO" id="GO:0020037">
    <property type="term" value="F:heme binding"/>
    <property type="evidence" value="ECO:0007669"/>
    <property type="project" value="InterPro"/>
</dbReference>
<dbReference type="InterPro" id="IPR017938">
    <property type="entry name" value="Riboflavin_synthase-like_b-brl"/>
</dbReference>
<dbReference type="SUPFAM" id="SSF46458">
    <property type="entry name" value="Globin-like"/>
    <property type="match status" value="1"/>
</dbReference>
<keyword evidence="17" id="KW-0560">Oxidoreductase</keyword>
<keyword evidence="8" id="KW-0521">NADP</keyword>
<dbReference type="GO" id="GO:0071949">
    <property type="term" value="F:FAD binding"/>
    <property type="evidence" value="ECO:0007669"/>
    <property type="project" value="TreeGrafter"/>
</dbReference>
<dbReference type="GO" id="GO:0008941">
    <property type="term" value="F:nitric oxide dioxygenase NAD(P)H activity"/>
    <property type="evidence" value="ECO:0007669"/>
    <property type="project" value="UniProtKB-EC"/>
</dbReference>
<dbReference type="InterPro" id="IPR009050">
    <property type="entry name" value="Globin-like_sf"/>
</dbReference>
<protein>
    <recommendedName>
        <fullName evidence="3">nitric oxide dioxygenase</fullName>
        <ecNumber evidence="3">1.14.12.17</ecNumber>
    </recommendedName>
</protein>
<dbReference type="Gene3D" id="1.10.490.10">
    <property type="entry name" value="Globins"/>
    <property type="match status" value="1"/>
</dbReference>
<keyword evidence="9" id="KW-0408">Iron</keyword>
<keyword evidence="7" id="KW-0479">Metal-binding</keyword>
<dbReference type="Proteomes" id="UP000316196">
    <property type="component" value="Unassembled WGS sequence"/>
</dbReference>
<dbReference type="Pfam" id="PF00042">
    <property type="entry name" value="Globin"/>
    <property type="match status" value="1"/>
</dbReference>
<dbReference type="FunFam" id="1.10.490.10:FF:000003">
    <property type="entry name" value="Flavohemoprotein"/>
    <property type="match status" value="1"/>
</dbReference>
<dbReference type="Gene3D" id="3.40.50.80">
    <property type="entry name" value="Nucleotide-binding domain of ferredoxin-NADP reductase (FNR) module"/>
    <property type="match status" value="1"/>
</dbReference>
<keyword evidence="17" id="KW-0223">Dioxygenase</keyword>
<evidence type="ECO:0000259" key="16">
    <source>
        <dbReference type="PROSITE" id="PS51384"/>
    </source>
</evidence>
<evidence type="ECO:0000256" key="8">
    <source>
        <dbReference type="ARBA" id="ARBA00022857"/>
    </source>
</evidence>
<evidence type="ECO:0000256" key="4">
    <source>
        <dbReference type="ARBA" id="ARBA00022617"/>
    </source>
</evidence>
<evidence type="ECO:0000256" key="5">
    <source>
        <dbReference type="ARBA" id="ARBA00022621"/>
    </source>
</evidence>
<evidence type="ECO:0000256" key="3">
    <source>
        <dbReference type="ARBA" id="ARBA00012229"/>
    </source>
</evidence>
<keyword evidence="6" id="KW-0001">2Fe-2S</keyword>
<dbReference type="GO" id="GO:0071500">
    <property type="term" value="P:cellular response to nitrosative stress"/>
    <property type="evidence" value="ECO:0007669"/>
    <property type="project" value="TreeGrafter"/>
</dbReference>
<dbReference type="EMBL" id="VFOR01000001">
    <property type="protein sequence ID" value="TQL62909.1"/>
    <property type="molecule type" value="Genomic_DNA"/>
</dbReference>
<comment type="cofactor">
    <cofactor evidence="1">
        <name>heme b</name>
        <dbReference type="ChEBI" id="CHEBI:60344"/>
    </cofactor>
</comment>
<evidence type="ECO:0000256" key="13">
    <source>
        <dbReference type="ARBA" id="ARBA00049433"/>
    </source>
</evidence>
<feature type="domain" description="Globin" evidence="15">
    <location>
        <begin position="13"/>
        <end position="153"/>
    </location>
</feature>
<keyword evidence="4 14" id="KW-0349">Heme</keyword>
<dbReference type="CDD" id="cd06184">
    <property type="entry name" value="flavohem_like_fad_nad_binding"/>
    <property type="match status" value="1"/>
</dbReference>
<keyword evidence="5 14" id="KW-0561">Oxygen transport</keyword>
<dbReference type="EC" id="1.14.12.17" evidence="3"/>
<reference evidence="17 18" key="1">
    <citation type="submission" date="2019-06" db="EMBL/GenBank/DDBJ databases">
        <title>Sequencing the genomes of 1000 actinobacteria strains.</title>
        <authorList>
            <person name="Klenk H.-P."/>
        </authorList>
    </citation>
    <scope>NUCLEOTIDE SEQUENCE [LARGE SCALE GENOMIC DNA]</scope>
    <source>
        <strain evidence="17 18">DSM 8251</strain>
    </source>
</reference>
<dbReference type="PANTHER" id="PTHR43396">
    <property type="entry name" value="FLAVOHEMOPROTEIN"/>
    <property type="match status" value="1"/>
</dbReference>
<comment type="similarity">
    <text evidence="2">In the C-terminal section; belongs to the flavoprotein pyridine nucleotide cytochrome reductase family.</text>
</comment>
<keyword evidence="14" id="KW-0813">Transport</keyword>
<dbReference type="InterPro" id="IPR012292">
    <property type="entry name" value="Globin/Proto"/>
</dbReference>
<dbReference type="OrthoDB" id="9801223at2"/>
<comment type="catalytic activity">
    <reaction evidence="12">
        <text>2 nitric oxide + NADH + 2 O2 = 2 nitrate + NAD(+) + H(+)</text>
        <dbReference type="Rhea" id="RHEA:19469"/>
        <dbReference type="ChEBI" id="CHEBI:15378"/>
        <dbReference type="ChEBI" id="CHEBI:15379"/>
        <dbReference type="ChEBI" id="CHEBI:16480"/>
        <dbReference type="ChEBI" id="CHEBI:17632"/>
        <dbReference type="ChEBI" id="CHEBI:57540"/>
        <dbReference type="ChEBI" id="CHEBI:57945"/>
        <dbReference type="EC" id="1.14.12.17"/>
    </reaction>
</comment>
<evidence type="ECO:0000256" key="14">
    <source>
        <dbReference type="RuleBase" id="RU000356"/>
    </source>
</evidence>
<sequence length="420" mass="44780">MTTMPPAPGLGAPLTPEQEQIIRDTLPVVGEHIDQIAPLFYSKMFAQHPELLRDTFNRGNQAQGAQQKALAASVATYATLLVTPDAPEPKDLLGRIGHKHVSLGICEDQYGIVHENLMAAIGEVLGDAVTPPVADAWSAVYWNMAKVLIDFETELYEAAGVEPGDVFRTARVVDRVEESTSVTTFTLSGLDGDLPGFLPGQYISVGAPMADGARQLRQYSLTEAPGTGRWRFSVKRVEASDASPEGEVSTWLHQNLKVGDQLEVTLPYGDLTLDTGSDAPVVLVSAGIGATPMLGMLHHLADRQPERRARVIHADIDGADAALVDEMAGLVGRIAGGSTLSLWFEQGADAKQGLVGERVSVSTGRVELTAEDVAGDAEIYLCGPAGFLQAVTERLSALGVGESRVHVELFTPNDWLLPSA</sequence>
<feature type="domain" description="FAD-binding FR-type" evidence="16">
    <location>
        <begin position="165"/>
        <end position="274"/>
    </location>
</feature>
<gene>
    <name evidence="17" type="ORF">FB460_0701</name>
</gene>
<dbReference type="InterPro" id="IPR017927">
    <property type="entry name" value="FAD-bd_FR_type"/>
</dbReference>
<evidence type="ECO:0000256" key="11">
    <source>
        <dbReference type="ARBA" id="ARBA00023027"/>
    </source>
</evidence>
<dbReference type="CDD" id="cd14782">
    <property type="entry name" value="FHb-globin_2"/>
    <property type="match status" value="1"/>
</dbReference>
<dbReference type="InterPro" id="IPR001433">
    <property type="entry name" value="OxRdtase_FAD/NAD-bd"/>
</dbReference>
<organism evidence="17 18">
    <name type="scientific">Propioniferax innocua</name>
    <dbReference type="NCBI Taxonomy" id="1753"/>
    <lineage>
        <taxon>Bacteria</taxon>
        <taxon>Bacillati</taxon>
        <taxon>Actinomycetota</taxon>
        <taxon>Actinomycetes</taxon>
        <taxon>Propionibacteriales</taxon>
        <taxon>Propionibacteriaceae</taxon>
        <taxon>Propioniferax</taxon>
    </lineage>
</organism>
<evidence type="ECO:0000256" key="7">
    <source>
        <dbReference type="ARBA" id="ARBA00022723"/>
    </source>
</evidence>
<dbReference type="GO" id="GO:0051537">
    <property type="term" value="F:2 iron, 2 sulfur cluster binding"/>
    <property type="evidence" value="ECO:0007669"/>
    <property type="project" value="UniProtKB-KW"/>
</dbReference>
<evidence type="ECO:0000256" key="12">
    <source>
        <dbReference type="ARBA" id="ARBA00048649"/>
    </source>
</evidence>
<keyword evidence="18" id="KW-1185">Reference proteome</keyword>
<dbReference type="SUPFAM" id="SSF63380">
    <property type="entry name" value="Riboflavin synthase domain-like"/>
    <property type="match status" value="1"/>
</dbReference>
<comment type="similarity">
    <text evidence="14">Belongs to the globin family.</text>
</comment>
<evidence type="ECO:0000313" key="18">
    <source>
        <dbReference type="Proteomes" id="UP000316196"/>
    </source>
</evidence>
<dbReference type="AlphaFoldDB" id="A0A542ZRN5"/>
<dbReference type="RefSeq" id="WP_142092690.1">
    <property type="nucleotide sequence ID" value="NZ_BAAAMD010000001.1"/>
</dbReference>
<evidence type="ECO:0000256" key="10">
    <source>
        <dbReference type="ARBA" id="ARBA00023014"/>
    </source>
</evidence>
<dbReference type="GO" id="GO:0046872">
    <property type="term" value="F:metal ion binding"/>
    <property type="evidence" value="ECO:0007669"/>
    <property type="project" value="UniProtKB-KW"/>
</dbReference>
<dbReference type="InterPro" id="IPR000971">
    <property type="entry name" value="Globin"/>
</dbReference>
<dbReference type="PRINTS" id="PR00410">
    <property type="entry name" value="PHEHYDRXLASE"/>
</dbReference>
<proteinExistence type="inferred from homology"/>
<dbReference type="InterPro" id="IPR008333">
    <property type="entry name" value="Cbr1-like_FAD-bd_dom"/>
</dbReference>
<dbReference type="InterPro" id="IPR039261">
    <property type="entry name" value="FNR_nucleotide-bd"/>
</dbReference>
<keyword evidence="11" id="KW-0520">NAD</keyword>
<comment type="catalytic activity">
    <reaction evidence="13">
        <text>2 nitric oxide + NADPH + 2 O2 = 2 nitrate + NADP(+) + H(+)</text>
        <dbReference type="Rhea" id="RHEA:19465"/>
        <dbReference type="ChEBI" id="CHEBI:15378"/>
        <dbReference type="ChEBI" id="CHEBI:15379"/>
        <dbReference type="ChEBI" id="CHEBI:16480"/>
        <dbReference type="ChEBI" id="CHEBI:17632"/>
        <dbReference type="ChEBI" id="CHEBI:57783"/>
        <dbReference type="ChEBI" id="CHEBI:58349"/>
        <dbReference type="EC" id="1.14.12.17"/>
    </reaction>
</comment>
<keyword evidence="10" id="KW-0411">Iron-sulfur</keyword>
<dbReference type="Pfam" id="PF00175">
    <property type="entry name" value="NAD_binding_1"/>
    <property type="match status" value="1"/>
</dbReference>
<dbReference type="GO" id="GO:0019825">
    <property type="term" value="F:oxygen binding"/>
    <property type="evidence" value="ECO:0007669"/>
    <property type="project" value="InterPro"/>
</dbReference>
<dbReference type="GO" id="GO:0046210">
    <property type="term" value="P:nitric oxide catabolic process"/>
    <property type="evidence" value="ECO:0007669"/>
    <property type="project" value="TreeGrafter"/>
</dbReference>
<evidence type="ECO:0000313" key="17">
    <source>
        <dbReference type="EMBL" id="TQL62909.1"/>
    </source>
</evidence>
<dbReference type="GO" id="GO:0005344">
    <property type="term" value="F:oxygen carrier activity"/>
    <property type="evidence" value="ECO:0007669"/>
    <property type="project" value="UniProtKB-KW"/>
</dbReference>
<evidence type="ECO:0000256" key="2">
    <source>
        <dbReference type="ARBA" id="ARBA00006401"/>
    </source>
</evidence>
<evidence type="ECO:0000256" key="1">
    <source>
        <dbReference type="ARBA" id="ARBA00001970"/>
    </source>
</evidence>
<dbReference type="Gene3D" id="2.40.30.10">
    <property type="entry name" value="Translation factors"/>
    <property type="match status" value="1"/>
</dbReference>
<comment type="caution">
    <text evidence="17">The sequence shown here is derived from an EMBL/GenBank/DDBJ whole genome shotgun (WGS) entry which is preliminary data.</text>
</comment>
<evidence type="ECO:0000259" key="15">
    <source>
        <dbReference type="PROSITE" id="PS01033"/>
    </source>
</evidence>
<name>A0A542ZRN5_9ACTN</name>
<evidence type="ECO:0000256" key="6">
    <source>
        <dbReference type="ARBA" id="ARBA00022714"/>
    </source>
</evidence>
<dbReference type="PROSITE" id="PS01033">
    <property type="entry name" value="GLOBIN"/>
    <property type="match status" value="1"/>
</dbReference>
<accession>A0A542ZRN5</accession>
<dbReference type="SUPFAM" id="SSF52343">
    <property type="entry name" value="Ferredoxin reductase-like, C-terminal NADP-linked domain"/>
    <property type="match status" value="1"/>
</dbReference>
<dbReference type="PROSITE" id="PS51384">
    <property type="entry name" value="FAD_FR"/>
    <property type="match status" value="1"/>
</dbReference>